<sequence>MKRWVAVLAGCALVLASIGEGLLVWRFARHQGPQYPEISAYSRGETVRVGPYLYCTPRVEGKTILIADDDCVEPGNSGTLVVDADNAVQLSVPEELARGPWRVNLSYEISDVEGPHPDDQSRALTIPTVDPLRGRLQYFVVGLPDPAGRYYAEWTVNAVWPDEKATAAN</sequence>
<reference evidence="1 2" key="1">
    <citation type="submission" date="2016-12" db="EMBL/GenBank/DDBJ databases">
        <title>The new phylogeny of genus Mycobacterium.</title>
        <authorList>
            <person name="Tortoli E."/>
            <person name="Trovato A."/>
            <person name="Cirillo D.M."/>
        </authorList>
    </citation>
    <scope>NUCLEOTIDE SEQUENCE [LARGE SCALE GENOMIC DNA]</scope>
    <source>
        <strain evidence="1 2">DSM 45130</strain>
    </source>
</reference>
<dbReference type="Pfam" id="PF10969">
    <property type="entry name" value="DUF2771"/>
    <property type="match status" value="1"/>
</dbReference>
<proteinExistence type="predicted"/>
<protein>
    <submittedName>
        <fullName evidence="1">Uncharacterized protein</fullName>
    </submittedName>
</protein>
<accession>A0A1X0DD47</accession>
<dbReference type="InterPro" id="IPR024495">
    <property type="entry name" value="DUF2771"/>
</dbReference>
<dbReference type="Proteomes" id="UP000192801">
    <property type="component" value="Unassembled WGS sequence"/>
</dbReference>
<dbReference type="STRING" id="444597.BST26_11785"/>
<dbReference type="OrthoDB" id="4772953at2"/>
<keyword evidence="2" id="KW-1185">Reference proteome</keyword>
<dbReference type="EMBL" id="MVHS01000025">
    <property type="protein sequence ID" value="ORA70102.1"/>
    <property type="molecule type" value="Genomic_DNA"/>
</dbReference>
<dbReference type="AlphaFoldDB" id="A0A1X0DD47"/>
<organism evidence="1 2">
    <name type="scientific">Mycolicibacterium insubricum</name>
    <dbReference type="NCBI Taxonomy" id="444597"/>
    <lineage>
        <taxon>Bacteria</taxon>
        <taxon>Bacillati</taxon>
        <taxon>Actinomycetota</taxon>
        <taxon>Actinomycetes</taxon>
        <taxon>Mycobacteriales</taxon>
        <taxon>Mycobacteriaceae</taxon>
        <taxon>Mycolicibacterium</taxon>
    </lineage>
</organism>
<gene>
    <name evidence="1" type="ORF">BST26_11785</name>
</gene>
<dbReference type="RefSeq" id="WP_083031168.1">
    <property type="nucleotide sequence ID" value="NZ_AP022618.1"/>
</dbReference>
<name>A0A1X0DD47_9MYCO</name>
<comment type="caution">
    <text evidence="1">The sequence shown here is derived from an EMBL/GenBank/DDBJ whole genome shotgun (WGS) entry which is preliminary data.</text>
</comment>
<evidence type="ECO:0000313" key="1">
    <source>
        <dbReference type="EMBL" id="ORA70102.1"/>
    </source>
</evidence>
<evidence type="ECO:0000313" key="2">
    <source>
        <dbReference type="Proteomes" id="UP000192801"/>
    </source>
</evidence>